<proteinExistence type="predicted"/>
<evidence type="ECO:0000313" key="1">
    <source>
        <dbReference type="EMBL" id="MCP2311189.1"/>
    </source>
</evidence>
<dbReference type="RefSeq" id="WP_253799823.1">
    <property type="nucleotide sequence ID" value="NZ_BAAAUB010000071.1"/>
</dbReference>
<reference evidence="1 2" key="1">
    <citation type="submission" date="2022-06" db="EMBL/GenBank/DDBJ databases">
        <title>Sequencing the genomes of 1000 actinobacteria strains.</title>
        <authorList>
            <person name="Klenk H.-P."/>
        </authorList>
    </citation>
    <scope>NUCLEOTIDE SEQUENCE [LARGE SCALE GENOMIC DNA]</scope>
    <source>
        <strain evidence="1 2">DSM 41656</strain>
    </source>
</reference>
<accession>A0ABT1J213</accession>
<name>A0ABT1J213_9ACTN</name>
<protein>
    <recommendedName>
        <fullName evidence="3">DUF4259 domain-containing protein</fullName>
    </recommendedName>
</protein>
<keyword evidence="2" id="KW-1185">Reference proteome</keyword>
<comment type="caution">
    <text evidence="1">The sequence shown here is derived from an EMBL/GenBank/DDBJ whole genome shotgun (WGS) entry which is preliminary data.</text>
</comment>
<dbReference type="InterPro" id="IPR025355">
    <property type="entry name" value="DUF4259"/>
</dbReference>
<dbReference type="Pfam" id="PF14078">
    <property type="entry name" value="DUF4259"/>
    <property type="match status" value="1"/>
</dbReference>
<dbReference type="EMBL" id="JAMZDX010000004">
    <property type="protein sequence ID" value="MCP2311189.1"/>
    <property type="molecule type" value="Genomic_DNA"/>
</dbReference>
<gene>
    <name evidence="1" type="ORF">FHR36_004352</name>
</gene>
<evidence type="ECO:0000313" key="2">
    <source>
        <dbReference type="Proteomes" id="UP001206483"/>
    </source>
</evidence>
<evidence type="ECO:0008006" key="3">
    <source>
        <dbReference type="Google" id="ProtNLM"/>
    </source>
</evidence>
<dbReference type="Proteomes" id="UP001206483">
    <property type="component" value="Unassembled WGS sequence"/>
</dbReference>
<sequence>MGTWDTGPFDNDTAADFAFTFDESAPEDREGLVRATLSRAARARGEIEASDGEEAVAAAALVASQCPGGEPVTSSFGPDKVLPVFPPELRAIAVDALDRILAEESELAELWDESGDGPRWRRGVTRLRAVLAPVPPPQPDVLLDR</sequence>
<organism evidence="1 2">
    <name type="scientific">Kitasatospora paracochleata</name>
    <dbReference type="NCBI Taxonomy" id="58354"/>
    <lineage>
        <taxon>Bacteria</taxon>
        <taxon>Bacillati</taxon>
        <taxon>Actinomycetota</taxon>
        <taxon>Actinomycetes</taxon>
        <taxon>Kitasatosporales</taxon>
        <taxon>Streptomycetaceae</taxon>
        <taxon>Kitasatospora</taxon>
    </lineage>
</organism>